<dbReference type="OrthoDB" id="1709592at2759"/>
<evidence type="ECO:0000256" key="1">
    <source>
        <dbReference type="SAM" id="MobiDB-lite"/>
    </source>
</evidence>
<protein>
    <submittedName>
        <fullName evidence="2">Uncharacterized protein</fullName>
    </submittedName>
</protein>
<feature type="compositionally biased region" description="Pro residues" evidence="1">
    <location>
        <begin position="78"/>
        <end position="92"/>
    </location>
</feature>
<feature type="compositionally biased region" description="Polar residues" evidence="1">
    <location>
        <begin position="10"/>
        <end position="20"/>
    </location>
</feature>
<reference evidence="2" key="1">
    <citation type="journal article" date="2012" name="Nat. Biotechnol.">
        <title>Reference genome sequence of the model plant Setaria.</title>
        <authorList>
            <person name="Bennetzen J.L."/>
            <person name="Schmutz J."/>
            <person name="Wang H."/>
            <person name="Percifield R."/>
            <person name="Hawkins J."/>
            <person name="Pontaroli A.C."/>
            <person name="Estep M."/>
            <person name="Feng L."/>
            <person name="Vaughn J.N."/>
            <person name="Grimwood J."/>
            <person name="Jenkins J."/>
            <person name="Barry K."/>
            <person name="Lindquist E."/>
            <person name="Hellsten U."/>
            <person name="Deshpande S."/>
            <person name="Wang X."/>
            <person name="Wu X."/>
            <person name="Mitros T."/>
            <person name="Triplett J."/>
            <person name="Yang X."/>
            <person name="Ye C.Y."/>
            <person name="Mauro-Herrera M."/>
            <person name="Wang L."/>
            <person name="Li P."/>
            <person name="Sharma M."/>
            <person name="Sharma R."/>
            <person name="Ronald P.C."/>
            <person name="Panaud O."/>
            <person name="Kellogg E.A."/>
            <person name="Brutnell T.P."/>
            <person name="Doust A.N."/>
            <person name="Tuskan G.A."/>
            <person name="Rokhsar D."/>
            <person name="Devos K.M."/>
        </authorList>
    </citation>
    <scope>NUCLEOTIDE SEQUENCE [LARGE SCALE GENOMIC DNA]</scope>
    <source>
        <strain evidence="2">Yugu1</strain>
    </source>
</reference>
<feature type="compositionally biased region" description="Basic and acidic residues" evidence="1">
    <location>
        <begin position="299"/>
        <end position="310"/>
    </location>
</feature>
<sequence>MKLAVHSFMPNATQTPSIVSFPSRPSIPEAAMSGQRPPSSLPPQPQPFRFWLPYRSNVGSWRQQPRPPAQPITSSPRPQAPPTPPPPTPAGPAPERSAPHAVVEDIPLQAESVGESDTIPVRSAGSSQLRGGRPSAADLELTLSGAPPTGQEQGSGGADGNRGGDTKIAISGFPRSRLFDGALAPYRREIEDGLKSLAAREAAASRPEGGQGYRVVTLAGHNVGASMVLGSAPPPGAAEAEPPGSAPRVATNVNSNVQSVNNSSMEGSTLSAGNPGVHVDVKNAPEEPTTVAPTPPPTPKEEDKPKEPVRRPPLVVTPREKSAAAGGGDAARPARRRRCLRALMMENGSDTEAARKPRPGACRFQCVSDHVPPPATASHGGGAGGNKSAEDGGKSSAEEATS</sequence>
<feature type="region of interest" description="Disordered" evidence="1">
    <location>
        <begin position="1"/>
        <end position="169"/>
    </location>
</feature>
<feature type="compositionally biased region" description="Gly residues" evidence="1">
    <location>
        <begin position="153"/>
        <end position="163"/>
    </location>
</feature>
<feature type="compositionally biased region" description="Low complexity" evidence="1">
    <location>
        <begin position="237"/>
        <end position="264"/>
    </location>
</feature>
<organism evidence="2">
    <name type="scientific">Setaria italica</name>
    <name type="common">Foxtail millet</name>
    <name type="synonym">Panicum italicum</name>
    <dbReference type="NCBI Taxonomy" id="4555"/>
    <lineage>
        <taxon>Eukaryota</taxon>
        <taxon>Viridiplantae</taxon>
        <taxon>Streptophyta</taxon>
        <taxon>Embryophyta</taxon>
        <taxon>Tracheophyta</taxon>
        <taxon>Spermatophyta</taxon>
        <taxon>Magnoliopsida</taxon>
        <taxon>Liliopsida</taxon>
        <taxon>Poales</taxon>
        <taxon>Poaceae</taxon>
        <taxon>PACMAD clade</taxon>
        <taxon>Panicoideae</taxon>
        <taxon>Panicodae</taxon>
        <taxon>Paniceae</taxon>
        <taxon>Cenchrinae</taxon>
        <taxon>Setaria</taxon>
    </lineage>
</organism>
<name>A0A368PZY3_SETIT</name>
<dbReference type="PANTHER" id="PTHR33472:SF18">
    <property type="entry name" value="OS09G0327500 PROTEIN"/>
    <property type="match status" value="1"/>
</dbReference>
<gene>
    <name evidence="2" type="ORF">SETIT_2G178300v2</name>
</gene>
<evidence type="ECO:0000313" key="2">
    <source>
        <dbReference type="EMBL" id="RCV11346.1"/>
    </source>
</evidence>
<feature type="compositionally biased region" description="Basic and acidic residues" evidence="1">
    <location>
        <begin position="388"/>
        <end position="402"/>
    </location>
</feature>
<dbReference type="EMBL" id="CM003529">
    <property type="protein sequence ID" value="RCV11346.1"/>
    <property type="molecule type" value="Genomic_DNA"/>
</dbReference>
<proteinExistence type="predicted"/>
<dbReference type="PANTHER" id="PTHR33472">
    <property type="entry name" value="OS01G0106600 PROTEIN"/>
    <property type="match status" value="1"/>
</dbReference>
<feature type="region of interest" description="Disordered" evidence="1">
    <location>
        <begin position="229"/>
        <end position="402"/>
    </location>
</feature>
<reference evidence="2" key="2">
    <citation type="submission" date="2015-07" db="EMBL/GenBank/DDBJ databases">
        <authorList>
            <person name="Noorani M."/>
        </authorList>
    </citation>
    <scope>NUCLEOTIDE SEQUENCE</scope>
    <source>
        <strain evidence="2">Yugu1</strain>
    </source>
</reference>
<dbReference type="AlphaFoldDB" id="A0A368PZY3"/>
<accession>A0A368PZY3</accession>